<gene>
    <name evidence="3" type="ORF">GCM10011487_07970</name>
</gene>
<evidence type="ECO:0000259" key="2">
    <source>
        <dbReference type="Pfam" id="PF20736"/>
    </source>
</evidence>
<evidence type="ECO:0000313" key="3">
    <source>
        <dbReference type="EMBL" id="GFE78797.1"/>
    </source>
</evidence>
<protein>
    <recommendedName>
        <fullName evidence="5">Glycoside hydrolase family 127 protein</fullName>
    </recommendedName>
</protein>
<dbReference type="PANTHER" id="PTHR43465">
    <property type="entry name" value="DUF1680 DOMAIN PROTEIN (AFU_ORTHOLOGUE AFUA_1G08910)"/>
    <property type="match status" value="1"/>
</dbReference>
<name>A0A829Y6E4_9GAMM</name>
<organism evidence="3 4">
    <name type="scientific">Steroidobacter agaridevorans</name>
    <dbReference type="NCBI Taxonomy" id="2695856"/>
    <lineage>
        <taxon>Bacteria</taxon>
        <taxon>Pseudomonadati</taxon>
        <taxon>Pseudomonadota</taxon>
        <taxon>Gammaproteobacteria</taxon>
        <taxon>Steroidobacterales</taxon>
        <taxon>Steroidobacteraceae</taxon>
        <taxon>Steroidobacter</taxon>
    </lineage>
</organism>
<feature type="domain" description="Non-reducing end beta-L-arabinofuranosidase-like GH127 middle" evidence="2">
    <location>
        <begin position="404"/>
        <end position="498"/>
    </location>
</feature>
<feature type="domain" description="Non-reducing end beta-L-arabinofuranosidase-like GH127 catalytic" evidence="1">
    <location>
        <begin position="55"/>
        <end position="391"/>
    </location>
</feature>
<dbReference type="InterPro" id="IPR008928">
    <property type="entry name" value="6-hairpin_glycosidase_sf"/>
</dbReference>
<dbReference type="AlphaFoldDB" id="A0A829Y6E4"/>
<evidence type="ECO:0000313" key="4">
    <source>
        <dbReference type="Proteomes" id="UP000445000"/>
    </source>
</evidence>
<dbReference type="SUPFAM" id="SSF48208">
    <property type="entry name" value="Six-hairpin glycosidases"/>
    <property type="match status" value="1"/>
</dbReference>
<evidence type="ECO:0000259" key="1">
    <source>
        <dbReference type="Pfam" id="PF07944"/>
    </source>
</evidence>
<dbReference type="RefSeq" id="WP_209005387.1">
    <property type="nucleotide sequence ID" value="NZ_BLJN01000001.1"/>
</dbReference>
<dbReference type="GO" id="GO:0005975">
    <property type="term" value="P:carbohydrate metabolic process"/>
    <property type="evidence" value="ECO:0007669"/>
    <property type="project" value="InterPro"/>
</dbReference>
<sequence length="616" mass="68395">MPNALMQFADPADVALGGVLGEALTANALGRLSRFIVDEHSPAIALFHPKHREQNYEGDWYGEHAGKWLYAAARAAHRSGDRDLRENVRQVADFLVGVQTPEGYLGTYALDRRFTRKQQPPLRTWDGAPSLRTWDIWTHSYLILGLLEVHKYFPDEKYVGAAGRIGELCWRALTLGEIDITELGNHFGMSATVLLDPAVELYFATGDKLYLELATRIVEQAEARPELRLISQALAGADAAEIATGKAYQLCWNLVGLAKLYRATGDERYASVVTRLWESIREHHLTLGGGPWGGVGHRSREVFNHPSVFSPHAYVETCSVLAWLQLNRELLTITGEARYAEEIERTAYNDLLGAAAPNGEDWCYYQFPNGKRVHTTYWRCCKSSGAMALEELSAIAYAKQGQSLCVNLLGPGHATLANEAAGRVRLEQITNYPFDGRVRLRVDPEHSASFGLRVRIPSWAGRVDATINGASIPGIGAREFLAVNREWRSGDELVLNIPLQSQIHQRASFSVQESRAPDGAPVAQEVMHYDYLALTHGPLVFATPLIDGFKSAETLLMHRDSLEQAVEVVNAPSGPELRLHSQGRKPLTFTPYFATGGRQDGAWRLTWMQVSWSDPA</sequence>
<dbReference type="Pfam" id="PF07944">
    <property type="entry name" value="Beta-AFase-like_GH127_cat"/>
    <property type="match status" value="1"/>
</dbReference>
<dbReference type="Pfam" id="PF20736">
    <property type="entry name" value="Glyco_hydro127M"/>
    <property type="match status" value="1"/>
</dbReference>
<proteinExistence type="predicted"/>
<dbReference type="PANTHER" id="PTHR43465:SF2">
    <property type="entry name" value="DUF1680 DOMAIN PROTEIN (AFU_ORTHOLOGUE AFUA_1G08910)"/>
    <property type="match status" value="1"/>
</dbReference>
<accession>A0A829Y6E4</accession>
<reference evidence="4" key="1">
    <citation type="submission" date="2020-01" db="EMBL/GenBank/DDBJ databases">
        <title>'Steroidobacter agaridevorans' sp. nov., agar-degrading bacteria isolated from rhizosphere soils.</title>
        <authorList>
            <person name="Ikenaga M."/>
            <person name="Kataoka M."/>
            <person name="Murouchi A."/>
            <person name="Katsuragi S."/>
            <person name="Sakai M."/>
        </authorList>
    </citation>
    <scope>NUCLEOTIDE SEQUENCE [LARGE SCALE GENOMIC DNA]</scope>
    <source>
        <strain evidence="4">YU21-B</strain>
    </source>
</reference>
<dbReference type="InterPro" id="IPR012878">
    <property type="entry name" value="Beta-AFase-like_GH127_cat"/>
</dbReference>
<dbReference type="InterPro" id="IPR049174">
    <property type="entry name" value="Beta-AFase-like"/>
</dbReference>
<dbReference type="EMBL" id="BLJN01000001">
    <property type="protein sequence ID" value="GFE78797.1"/>
    <property type="molecule type" value="Genomic_DNA"/>
</dbReference>
<evidence type="ECO:0008006" key="5">
    <source>
        <dbReference type="Google" id="ProtNLM"/>
    </source>
</evidence>
<dbReference type="Proteomes" id="UP000445000">
    <property type="component" value="Unassembled WGS sequence"/>
</dbReference>
<keyword evidence="4" id="KW-1185">Reference proteome</keyword>
<comment type="caution">
    <text evidence="3">The sequence shown here is derived from an EMBL/GenBank/DDBJ whole genome shotgun (WGS) entry which is preliminary data.</text>
</comment>
<dbReference type="InterPro" id="IPR049046">
    <property type="entry name" value="Beta-AFase-like_GH127_middle"/>
</dbReference>